<organism evidence="2 3">
    <name type="scientific">Chitinibacter bivalviorum</name>
    <dbReference type="NCBI Taxonomy" id="2739434"/>
    <lineage>
        <taxon>Bacteria</taxon>
        <taxon>Pseudomonadati</taxon>
        <taxon>Pseudomonadota</taxon>
        <taxon>Betaproteobacteria</taxon>
        <taxon>Neisseriales</taxon>
        <taxon>Chitinibacteraceae</taxon>
        <taxon>Chitinibacter</taxon>
    </lineage>
</organism>
<evidence type="ECO:0000256" key="1">
    <source>
        <dbReference type="SAM" id="Phobius"/>
    </source>
</evidence>
<dbReference type="RefSeq" id="WP_179358050.1">
    <property type="nucleotide sequence ID" value="NZ_CP058627.1"/>
</dbReference>
<evidence type="ECO:0008006" key="4">
    <source>
        <dbReference type="Google" id="ProtNLM"/>
    </source>
</evidence>
<reference evidence="2 3" key="1">
    <citation type="submission" date="2020-07" db="EMBL/GenBank/DDBJ databases">
        <title>Complete genome sequence of Chitinibacter sp. 2T18.</title>
        <authorList>
            <person name="Bae J.-W."/>
            <person name="Choi J.-W."/>
        </authorList>
    </citation>
    <scope>NUCLEOTIDE SEQUENCE [LARGE SCALE GENOMIC DNA]</scope>
    <source>
        <strain evidence="2 3">2T18</strain>
    </source>
</reference>
<dbReference type="Proteomes" id="UP000509597">
    <property type="component" value="Chromosome"/>
</dbReference>
<evidence type="ECO:0000313" key="3">
    <source>
        <dbReference type="Proteomes" id="UP000509597"/>
    </source>
</evidence>
<proteinExistence type="predicted"/>
<keyword evidence="1" id="KW-1133">Transmembrane helix</keyword>
<accession>A0A7H9BGX8</accession>
<keyword evidence="1" id="KW-0812">Transmembrane</keyword>
<evidence type="ECO:0000313" key="2">
    <source>
        <dbReference type="EMBL" id="QLG87970.1"/>
    </source>
</evidence>
<gene>
    <name evidence="2" type="ORF">HQ393_06665</name>
</gene>
<protein>
    <recommendedName>
        <fullName evidence="4">Toxin CptA</fullName>
    </recommendedName>
</protein>
<feature type="transmembrane region" description="Helical" evidence="1">
    <location>
        <begin position="21"/>
        <end position="54"/>
    </location>
</feature>
<dbReference type="AlphaFoldDB" id="A0A7H9BGX8"/>
<sequence length="144" mass="16420">MTPAVLKINPVPSRWQRGFLLALHGVSCCVVWALAWPQALVLSGGVMLSLWWHWRQPVKISQLQCLPDGLCVVRYANGQELEMALQASSVLTSHVMVLHLKGDGARAQVLLWPDSADAEVLRQWRVYLRWIWPGLQRKKEVKEF</sequence>
<name>A0A7H9BGX8_9NEIS</name>
<dbReference type="EMBL" id="CP058627">
    <property type="protein sequence ID" value="QLG87970.1"/>
    <property type="molecule type" value="Genomic_DNA"/>
</dbReference>
<dbReference type="Pfam" id="PF07254">
    <property type="entry name" value="Cpta_toxin"/>
    <property type="match status" value="1"/>
</dbReference>
<dbReference type="KEGG" id="chiz:HQ393_06665"/>
<keyword evidence="3" id="KW-1185">Reference proteome</keyword>
<keyword evidence="1" id="KW-0472">Membrane</keyword>
<dbReference type="InterPro" id="IPR009883">
    <property type="entry name" value="YgfX"/>
</dbReference>